<name>A0AAU8B2N0_9VIRU</name>
<dbReference type="EMBL" id="PP511687">
    <property type="protein sequence ID" value="XCD06558.1"/>
    <property type="molecule type" value="Genomic_DNA"/>
</dbReference>
<proteinExistence type="predicted"/>
<protein>
    <recommendedName>
        <fullName evidence="2">DUF1778 domain-containing protein</fullName>
    </recommendedName>
</protein>
<accession>A0AAU8B2N0</accession>
<sequence>MEKSHTNAENLILKLSLRDQELLVDSLKYPKEPNRSLLDALTLYSKYNA</sequence>
<evidence type="ECO:0008006" key="2">
    <source>
        <dbReference type="Google" id="ProtNLM"/>
    </source>
</evidence>
<reference evidence="1" key="1">
    <citation type="submission" date="2024-03" db="EMBL/GenBank/DDBJ databases">
        <title>Diverse circular DNA viruses in blood, oral, and fecal samples of captive lemurs.</title>
        <authorList>
            <person name="Paietta E.N."/>
            <person name="Kraberger S."/>
            <person name="Lund M.C."/>
            <person name="Custer J.M."/>
            <person name="Vargas K.M."/>
            <person name="Ehmke E.E."/>
            <person name="Yoder A.D."/>
            <person name="Varsani A."/>
        </authorList>
    </citation>
    <scope>NUCLEOTIDE SEQUENCE</scope>
    <source>
        <strain evidence="1">Duke_25SF_55</strain>
    </source>
</reference>
<organism evidence="1">
    <name type="scientific">Dulem virus 52</name>
    <dbReference type="NCBI Taxonomy" id="3145763"/>
    <lineage>
        <taxon>Viruses</taxon>
        <taxon>Monodnaviria</taxon>
        <taxon>Loebvirae</taxon>
        <taxon>Hofneiviricota</taxon>
        <taxon>Faserviricetes</taxon>
        <taxon>Tubulavirales</taxon>
        <taxon>Inoviridae</taxon>
        <taxon>Inovirus</taxon>
    </lineage>
</organism>
<evidence type="ECO:0000313" key="1">
    <source>
        <dbReference type="EMBL" id="XCD06558.1"/>
    </source>
</evidence>